<gene>
    <name evidence="3" type="ORF">PHLGIDRAFT_340423</name>
</gene>
<feature type="domain" description="DUF6533" evidence="2">
    <location>
        <begin position="39"/>
        <end position="82"/>
    </location>
</feature>
<feature type="transmembrane region" description="Helical" evidence="1">
    <location>
        <begin position="156"/>
        <end position="178"/>
    </location>
</feature>
<reference evidence="3 4" key="1">
    <citation type="journal article" date="2014" name="PLoS Genet.">
        <title>Analysis of the Phlebiopsis gigantea genome, transcriptome and secretome provides insight into its pioneer colonization strategies of wood.</title>
        <authorList>
            <person name="Hori C."/>
            <person name="Ishida T."/>
            <person name="Igarashi K."/>
            <person name="Samejima M."/>
            <person name="Suzuki H."/>
            <person name="Master E."/>
            <person name="Ferreira P."/>
            <person name="Ruiz-Duenas F.J."/>
            <person name="Held B."/>
            <person name="Canessa P."/>
            <person name="Larrondo L.F."/>
            <person name="Schmoll M."/>
            <person name="Druzhinina I.S."/>
            <person name="Kubicek C.P."/>
            <person name="Gaskell J.A."/>
            <person name="Kersten P."/>
            <person name="St John F."/>
            <person name="Glasner J."/>
            <person name="Sabat G."/>
            <person name="Splinter BonDurant S."/>
            <person name="Syed K."/>
            <person name="Yadav J."/>
            <person name="Mgbeahuruike A.C."/>
            <person name="Kovalchuk A."/>
            <person name="Asiegbu F.O."/>
            <person name="Lackner G."/>
            <person name="Hoffmeister D."/>
            <person name="Rencoret J."/>
            <person name="Gutierrez A."/>
            <person name="Sun H."/>
            <person name="Lindquist E."/>
            <person name="Barry K."/>
            <person name="Riley R."/>
            <person name="Grigoriev I.V."/>
            <person name="Henrissat B."/>
            <person name="Kues U."/>
            <person name="Berka R.M."/>
            <person name="Martinez A.T."/>
            <person name="Covert S.F."/>
            <person name="Blanchette R.A."/>
            <person name="Cullen D."/>
        </authorList>
    </citation>
    <scope>NUCLEOTIDE SEQUENCE [LARGE SCALE GENOMIC DNA]</scope>
    <source>
        <strain evidence="3 4">11061_1 CR5-6</strain>
    </source>
</reference>
<proteinExistence type="predicted"/>
<evidence type="ECO:0000256" key="1">
    <source>
        <dbReference type="SAM" id="Phobius"/>
    </source>
</evidence>
<keyword evidence="1" id="KW-0472">Membrane</keyword>
<dbReference type="EMBL" id="KN840468">
    <property type="protein sequence ID" value="KIP09309.1"/>
    <property type="molecule type" value="Genomic_DNA"/>
</dbReference>
<dbReference type="AlphaFoldDB" id="A0A0C3NVD9"/>
<feature type="transmembrane region" description="Helical" evidence="1">
    <location>
        <begin position="201"/>
        <end position="223"/>
    </location>
</feature>
<dbReference type="InterPro" id="IPR045340">
    <property type="entry name" value="DUF6533"/>
</dbReference>
<sequence>MYKVGERAESPHFSDNMDVVSQENINLGNETQIYINNSVALVAFAILVYDYSITFDDEYRYIWCFPRGRVSIVYWLTRYVSLGLNVIWIYTLFSSDLSPQLRGIYTLSSNNSRSHPSTCRRFVTTIHPLSTTTLSLLFERIAVQVLRTCAIYRMHIYAVAVTSLLTTGISVIFIWALAGPKQLTGVEISIGCHSIVTTNTAIYLAAPWEALAFFDFFVFMMTVTKTYRERGNRLSHNKHIWSLILRDGK</sequence>
<feature type="transmembrane region" description="Helical" evidence="1">
    <location>
        <begin position="72"/>
        <end position="93"/>
    </location>
</feature>
<evidence type="ECO:0000313" key="4">
    <source>
        <dbReference type="Proteomes" id="UP000053257"/>
    </source>
</evidence>
<feature type="transmembrane region" description="Helical" evidence="1">
    <location>
        <begin position="33"/>
        <end position="52"/>
    </location>
</feature>
<organism evidence="3 4">
    <name type="scientific">Phlebiopsis gigantea (strain 11061_1 CR5-6)</name>
    <name type="common">White-rot fungus</name>
    <name type="synonym">Peniophora gigantea</name>
    <dbReference type="NCBI Taxonomy" id="745531"/>
    <lineage>
        <taxon>Eukaryota</taxon>
        <taxon>Fungi</taxon>
        <taxon>Dikarya</taxon>
        <taxon>Basidiomycota</taxon>
        <taxon>Agaricomycotina</taxon>
        <taxon>Agaricomycetes</taxon>
        <taxon>Polyporales</taxon>
        <taxon>Phanerochaetaceae</taxon>
        <taxon>Phlebiopsis</taxon>
    </lineage>
</organism>
<dbReference type="HOGENOM" id="CLU_035509_7_0_1"/>
<evidence type="ECO:0000259" key="2">
    <source>
        <dbReference type="Pfam" id="PF20151"/>
    </source>
</evidence>
<keyword evidence="1" id="KW-0812">Transmembrane</keyword>
<accession>A0A0C3NVD9</accession>
<dbReference type="Proteomes" id="UP000053257">
    <property type="component" value="Unassembled WGS sequence"/>
</dbReference>
<dbReference type="OrthoDB" id="3354157at2759"/>
<name>A0A0C3NVD9_PHLG1</name>
<protein>
    <recommendedName>
        <fullName evidence="2">DUF6533 domain-containing protein</fullName>
    </recommendedName>
</protein>
<keyword evidence="1" id="KW-1133">Transmembrane helix</keyword>
<evidence type="ECO:0000313" key="3">
    <source>
        <dbReference type="EMBL" id="KIP09309.1"/>
    </source>
</evidence>
<keyword evidence="4" id="KW-1185">Reference proteome</keyword>
<dbReference type="Pfam" id="PF20151">
    <property type="entry name" value="DUF6533"/>
    <property type="match status" value="1"/>
</dbReference>